<dbReference type="PANTHER" id="PTHR43420">
    <property type="entry name" value="ACETYLTRANSFERASE"/>
    <property type="match status" value="1"/>
</dbReference>
<dbReference type="RefSeq" id="WP_161857355.1">
    <property type="nucleotide sequence ID" value="NZ_CP047491.1"/>
</dbReference>
<gene>
    <name evidence="5" type="ORF">GTQ55_02720</name>
    <name evidence="4" type="ORF">HNQ53_001429</name>
</gene>
<evidence type="ECO:0000256" key="1">
    <source>
        <dbReference type="ARBA" id="ARBA00022679"/>
    </source>
</evidence>
<dbReference type="InterPro" id="IPR050680">
    <property type="entry name" value="YpeA/RimI_acetyltransf"/>
</dbReference>
<dbReference type="Pfam" id="PF00583">
    <property type="entry name" value="Acetyltransf_1"/>
    <property type="match status" value="1"/>
</dbReference>
<accession>A0A6P1T9U8</accession>
<proteinExistence type="predicted"/>
<dbReference type="Gene3D" id="3.40.630.30">
    <property type="match status" value="1"/>
</dbReference>
<dbReference type="SUPFAM" id="SSF55729">
    <property type="entry name" value="Acyl-CoA N-acyltransferases (Nat)"/>
    <property type="match status" value="1"/>
</dbReference>
<keyword evidence="4" id="KW-0689">Ribosomal protein</keyword>
<evidence type="ECO:0000256" key="2">
    <source>
        <dbReference type="ARBA" id="ARBA00023315"/>
    </source>
</evidence>
<dbReference type="AlphaFoldDB" id="A0A6P1T9U8"/>
<evidence type="ECO:0000259" key="3">
    <source>
        <dbReference type="PROSITE" id="PS51186"/>
    </source>
</evidence>
<sequence length="213" mass="23390">MSELSFRPCRAQDADAAVPLIYSSGPGAFDYVFCDRSKQQARDFLHHAFVRGDSEFGYRQHIAAVIDGEVVAVGAVRNSNQNLRFTIAALRDIVRFYSPLAAARVVVRGLRTEMVISPPKKDAGVIYHLGVAEAIRGRGIGGALMAELLRRVQQHEFSVAALDVAATNPRAKALYERLGFTAQRTTQSSLRSAFGQVVDHTYMELPLATQLPE</sequence>
<evidence type="ECO:0000313" key="4">
    <source>
        <dbReference type="EMBL" id="MBB5211211.1"/>
    </source>
</evidence>
<dbReference type="GO" id="GO:0005840">
    <property type="term" value="C:ribosome"/>
    <property type="evidence" value="ECO:0007669"/>
    <property type="project" value="UniProtKB-KW"/>
</dbReference>
<dbReference type="InterPro" id="IPR016181">
    <property type="entry name" value="Acyl_CoA_acyltransferase"/>
</dbReference>
<dbReference type="GO" id="GO:0016747">
    <property type="term" value="F:acyltransferase activity, transferring groups other than amino-acyl groups"/>
    <property type="evidence" value="ECO:0007669"/>
    <property type="project" value="InterPro"/>
</dbReference>
<dbReference type="CDD" id="cd04301">
    <property type="entry name" value="NAT_SF"/>
    <property type="match status" value="1"/>
</dbReference>
<evidence type="ECO:0000313" key="5">
    <source>
        <dbReference type="EMBL" id="QHQ38019.1"/>
    </source>
</evidence>
<dbReference type="EMBL" id="CP047491">
    <property type="protein sequence ID" value="QHQ38019.1"/>
    <property type="molecule type" value="Genomic_DNA"/>
</dbReference>
<name>A0A6P1T9U8_9GAMM</name>
<organism evidence="4 7">
    <name type="scientific">Microbulbifer hydrolyticus</name>
    <dbReference type="NCBI Taxonomy" id="48074"/>
    <lineage>
        <taxon>Bacteria</taxon>
        <taxon>Pseudomonadati</taxon>
        <taxon>Pseudomonadota</taxon>
        <taxon>Gammaproteobacteria</taxon>
        <taxon>Cellvibrionales</taxon>
        <taxon>Microbulbiferaceae</taxon>
        <taxon>Microbulbifer</taxon>
    </lineage>
</organism>
<dbReference type="PROSITE" id="PS51186">
    <property type="entry name" value="GNAT"/>
    <property type="match status" value="1"/>
</dbReference>
<dbReference type="Proteomes" id="UP000464675">
    <property type="component" value="Chromosome"/>
</dbReference>
<keyword evidence="4" id="KW-0687">Ribonucleoprotein</keyword>
<dbReference type="EMBL" id="JACHHR010000002">
    <property type="protein sequence ID" value="MBB5211211.1"/>
    <property type="molecule type" value="Genomic_DNA"/>
</dbReference>
<dbReference type="OrthoDB" id="336415at2"/>
<feature type="domain" description="N-acetyltransferase" evidence="3">
    <location>
        <begin position="4"/>
        <end position="208"/>
    </location>
</feature>
<dbReference type="InterPro" id="IPR000182">
    <property type="entry name" value="GNAT_dom"/>
</dbReference>
<reference evidence="4 7" key="2">
    <citation type="submission" date="2020-08" db="EMBL/GenBank/DDBJ databases">
        <title>Genomic Encyclopedia of Type Strains, Phase IV (KMG-IV): sequencing the most valuable type-strain genomes for metagenomic binning, comparative biology and taxonomic classification.</title>
        <authorList>
            <person name="Goeker M."/>
        </authorList>
    </citation>
    <scope>NUCLEOTIDE SEQUENCE [LARGE SCALE GENOMIC DNA]</scope>
    <source>
        <strain evidence="4 7">DSM 11525</strain>
    </source>
</reference>
<keyword evidence="6" id="KW-1185">Reference proteome</keyword>
<keyword evidence="1" id="KW-0808">Transferase</keyword>
<protein>
    <submittedName>
        <fullName evidence="5">GNAT family N-acetyltransferase</fullName>
    </submittedName>
    <submittedName>
        <fullName evidence="4">Ribosomal protein S18 acetylase RimI-like enzyme</fullName>
    </submittedName>
</protein>
<evidence type="ECO:0000313" key="6">
    <source>
        <dbReference type="Proteomes" id="UP000464675"/>
    </source>
</evidence>
<dbReference type="Proteomes" id="UP000563601">
    <property type="component" value="Unassembled WGS sequence"/>
</dbReference>
<evidence type="ECO:0000313" key="7">
    <source>
        <dbReference type="Proteomes" id="UP000563601"/>
    </source>
</evidence>
<keyword evidence="2" id="KW-0012">Acyltransferase</keyword>
<reference evidence="5 6" key="1">
    <citation type="submission" date="2020-01" db="EMBL/GenBank/DDBJ databases">
        <title>The possibility of degradation of plastic by Microbulbifer hydrolyticus IRE-31.</title>
        <authorList>
            <person name="Liu L."/>
        </authorList>
    </citation>
    <scope>NUCLEOTIDE SEQUENCE [LARGE SCALE GENOMIC DNA]</scope>
    <source>
        <strain evidence="5 6">IRE-31</strain>
    </source>
</reference>